<keyword evidence="4 6" id="KW-1133">Transmembrane helix</keyword>
<dbReference type="KEGG" id="tim:GMBLW1_37260"/>
<dbReference type="InterPro" id="IPR015414">
    <property type="entry name" value="TMEM64"/>
</dbReference>
<evidence type="ECO:0000256" key="4">
    <source>
        <dbReference type="ARBA" id="ARBA00022989"/>
    </source>
</evidence>
<protein>
    <recommendedName>
        <fullName evidence="6">TVP38/TMEM64 family membrane protein</fullName>
    </recommendedName>
</protein>
<organism evidence="8">
    <name type="scientific">Tuwongella immobilis</name>
    <dbReference type="NCBI Taxonomy" id="692036"/>
    <lineage>
        <taxon>Bacteria</taxon>
        <taxon>Pseudomonadati</taxon>
        <taxon>Planctomycetota</taxon>
        <taxon>Planctomycetia</taxon>
        <taxon>Gemmatales</taxon>
        <taxon>Gemmataceae</taxon>
        <taxon>Tuwongella</taxon>
    </lineage>
</organism>
<feature type="domain" description="VTT" evidence="7">
    <location>
        <begin position="84"/>
        <end position="199"/>
    </location>
</feature>
<keyword evidence="2 6" id="KW-1003">Cell membrane</keyword>
<dbReference type="PANTHER" id="PTHR12677">
    <property type="entry name" value="GOLGI APPARATUS MEMBRANE PROTEIN TVP38-RELATED"/>
    <property type="match status" value="1"/>
</dbReference>
<keyword evidence="9" id="KW-1185">Reference proteome</keyword>
<dbReference type="EMBL" id="LR593887">
    <property type="protein sequence ID" value="VTS08290.1"/>
    <property type="molecule type" value="Genomic_DNA"/>
</dbReference>
<feature type="transmembrane region" description="Helical" evidence="6">
    <location>
        <begin position="208"/>
        <end position="228"/>
    </location>
</feature>
<evidence type="ECO:0000256" key="6">
    <source>
        <dbReference type="RuleBase" id="RU366058"/>
    </source>
</evidence>
<evidence type="ECO:0000259" key="7">
    <source>
        <dbReference type="Pfam" id="PF09335"/>
    </source>
</evidence>
<dbReference type="GO" id="GO:0005886">
    <property type="term" value="C:plasma membrane"/>
    <property type="evidence" value="ECO:0007669"/>
    <property type="project" value="UniProtKB-SubCell"/>
</dbReference>
<feature type="transmembrane region" description="Helical" evidence="6">
    <location>
        <begin position="64"/>
        <end position="84"/>
    </location>
</feature>
<proteinExistence type="inferred from homology"/>
<evidence type="ECO:0000256" key="1">
    <source>
        <dbReference type="ARBA" id="ARBA00004651"/>
    </source>
</evidence>
<comment type="similarity">
    <text evidence="6">Belongs to the TVP38/TMEM64 family.</text>
</comment>
<dbReference type="Pfam" id="PF09335">
    <property type="entry name" value="VTT_dom"/>
    <property type="match status" value="1"/>
</dbReference>
<keyword evidence="3 6" id="KW-0812">Transmembrane</keyword>
<dbReference type="RefSeq" id="WP_162660536.1">
    <property type="nucleotide sequence ID" value="NZ_LR593887.1"/>
</dbReference>
<name>A0A6C2YVS2_9BACT</name>
<feature type="transmembrane region" description="Helical" evidence="6">
    <location>
        <begin position="180"/>
        <end position="202"/>
    </location>
</feature>
<accession>A0A6C2YVS2</accession>
<evidence type="ECO:0000256" key="5">
    <source>
        <dbReference type="ARBA" id="ARBA00023136"/>
    </source>
</evidence>
<sequence>MTPAPELPPQADAAAPKSGFLSHRRLYRIVIILVLIMLIPALLFDDEVDAYFGGEEGLNRLRQFGGWAWLVGIGLIIADLIAPVPSTAVIAGLGMIYGPILGGLIGGIGSTLAGLVAFYGCRAIGPRVAQRLVGESDLGLLQRFFERHGLWAVALSRWMPLLPEALCCLAGLARMRSGPFIVALACGSFAMGFAFGALGQAYLERPAAGLLLSAAIPLAVWPPVHYFMRRKPADS</sequence>
<dbReference type="InParanoid" id="A0A6C2YVS2"/>
<keyword evidence="5 6" id="KW-0472">Membrane</keyword>
<feature type="transmembrane region" description="Helical" evidence="6">
    <location>
        <begin position="96"/>
        <end position="119"/>
    </location>
</feature>
<evidence type="ECO:0000313" key="9">
    <source>
        <dbReference type="Proteomes" id="UP000464378"/>
    </source>
</evidence>
<comment type="subcellular location">
    <subcellularLocation>
        <location evidence="1 6">Cell membrane</location>
        <topology evidence="1 6">Multi-pass membrane protein</topology>
    </subcellularLocation>
</comment>
<evidence type="ECO:0000256" key="3">
    <source>
        <dbReference type="ARBA" id="ARBA00022692"/>
    </source>
</evidence>
<dbReference type="Proteomes" id="UP000464378">
    <property type="component" value="Chromosome"/>
</dbReference>
<gene>
    <name evidence="8" type="ORF">GMBLW1_37260</name>
</gene>
<reference evidence="8" key="1">
    <citation type="submission" date="2019-04" db="EMBL/GenBank/DDBJ databases">
        <authorList>
            <consortium name="Science for Life Laboratories"/>
        </authorList>
    </citation>
    <scope>NUCLEOTIDE SEQUENCE</scope>
    <source>
        <strain evidence="8">MBLW1</strain>
    </source>
</reference>
<dbReference type="AlphaFoldDB" id="A0A6C2YVS2"/>
<dbReference type="InterPro" id="IPR032816">
    <property type="entry name" value="VTT_dom"/>
</dbReference>
<evidence type="ECO:0000313" key="8">
    <source>
        <dbReference type="EMBL" id="VIP05467.1"/>
    </source>
</evidence>
<dbReference type="EMBL" id="LR586016">
    <property type="protein sequence ID" value="VIP05467.1"/>
    <property type="molecule type" value="Genomic_DNA"/>
</dbReference>
<feature type="transmembrane region" description="Helical" evidence="6">
    <location>
        <begin position="26"/>
        <end position="44"/>
    </location>
</feature>
<evidence type="ECO:0000256" key="2">
    <source>
        <dbReference type="ARBA" id="ARBA00022475"/>
    </source>
</evidence>
<dbReference type="PANTHER" id="PTHR12677:SF59">
    <property type="entry name" value="GOLGI APPARATUS MEMBRANE PROTEIN TVP38-RELATED"/>
    <property type="match status" value="1"/>
</dbReference>